<dbReference type="InterPro" id="IPR013320">
    <property type="entry name" value="ConA-like_dom_sf"/>
</dbReference>
<name>A0A6J7X3W5_9CAUD</name>
<accession>A0A6J7X3W5</accession>
<sequence>MSLLDKASLVVTPNAYKASKLYSVVPSDGTGDMTVVRATTATRVNSNGLIENVAINVPRIDYTNISCPTLLVEPQRTNLLTYSNDFNNVIWIKNSATITPNSIVSPDGTTNASKLVEGTANDSHHIYQNVLSNGQNTFTFYAKAGERKFVYAYADNVAQGKCFDLENGILGVNIIATPLNSTITSVGNGWYRCSITLSITTATALRIGTCSANGTFSYLGNGTSGIYIYGSQCEVGSYPTSYIPTTTTTVTRNADIISKTAISSLIGQTEGTIYAEIKVNKLIGTASRYIFHISDETANNRIYMAFSGSSSNVLRGRIFNGGTLQCSIDSSTITTTGTYKLALAYKNNDIVFYINGVQIGVDTSASIPTCSRVDIGHNYAGASQLGDNIVNANIFKTRLTNSELQSLTTL</sequence>
<evidence type="ECO:0000313" key="1">
    <source>
        <dbReference type="EMBL" id="CAB5223991.1"/>
    </source>
</evidence>
<evidence type="ECO:0008006" key="2">
    <source>
        <dbReference type="Google" id="ProtNLM"/>
    </source>
</evidence>
<reference evidence="1" key="1">
    <citation type="submission" date="2020-05" db="EMBL/GenBank/DDBJ databases">
        <authorList>
            <person name="Chiriac C."/>
            <person name="Salcher M."/>
            <person name="Ghai R."/>
            <person name="Kavagutti S V."/>
        </authorList>
    </citation>
    <scope>NUCLEOTIDE SEQUENCE</scope>
</reference>
<gene>
    <name evidence="1" type="ORF">UFOVP387_23</name>
</gene>
<dbReference type="SUPFAM" id="SSF49899">
    <property type="entry name" value="Concanavalin A-like lectins/glucanases"/>
    <property type="match status" value="1"/>
</dbReference>
<protein>
    <recommendedName>
        <fullName evidence="2">Concanavalin A-like lectin/glucanases superfamily</fullName>
    </recommendedName>
</protein>
<proteinExistence type="predicted"/>
<dbReference type="Pfam" id="PF13385">
    <property type="entry name" value="Laminin_G_3"/>
    <property type="match status" value="1"/>
</dbReference>
<organism evidence="1">
    <name type="scientific">uncultured Caudovirales phage</name>
    <dbReference type="NCBI Taxonomy" id="2100421"/>
    <lineage>
        <taxon>Viruses</taxon>
        <taxon>Duplodnaviria</taxon>
        <taxon>Heunggongvirae</taxon>
        <taxon>Uroviricota</taxon>
        <taxon>Caudoviricetes</taxon>
        <taxon>Peduoviridae</taxon>
        <taxon>Maltschvirus</taxon>
        <taxon>Maltschvirus maltsch</taxon>
    </lineage>
</organism>
<dbReference type="EMBL" id="LR798326">
    <property type="protein sequence ID" value="CAB5223991.1"/>
    <property type="molecule type" value="Genomic_DNA"/>
</dbReference>
<dbReference type="Gene3D" id="2.60.120.200">
    <property type="match status" value="1"/>
</dbReference>